<dbReference type="STRING" id="1793.AWC04_19345"/>
<sequence length="261" mass="27681">MDVASSSPSIGGSGSVNRRQLLQLAGGLGLAATVGACARTQPETAGRTVVTAEAPPQPVTVAPKAGTQAEMLCRSAWGAMPPHPGGQPHTITRMTLHHTAAVLGDNSNAPGRLRQHQRFHQGERGWIDIAYHVGIDRNGNIYELRDWHLSGDTATNYNPAGHFLVLCEGDFDQEQTSEAQLHSAALAFAWASQKFQVPAQTLAGHRDFAATACPGENLYARLADGEIKRRVDEILSAGPVDLRTVCGPEAALTVQRIEAGG</sequence>
<dbReference type="Proteomes" id="UP000193484">
    <property type="component" value="Unassembled WGS sequence"/>
</dbReference>
<dbReference type="Pfam" id="PF01510">
    <property type="entry name" value="Amidase_2"/>
    <property type="match status" value="1"/>
</dbReference>
<accession>A0A1X1QZA7</accession>
<dbReference type="Gene3D" id="3.40.80.10">
    <property type="entry name" value="Peptidoglycan recognition protein-like"/>
    <property type="match status" value="1"/>
</dbReference>
<dbReference type="PROSITE" id="PS51318">
    <property type="entry name" value="TAT"/>
    <property type="match status" value="1"/>
</dbReference>
<dbReference type="InterPro" id="IPR015510">
    <property type="entry name" value="PGRP"/>
</dbReference>
<dbReference type="GO" id="GO:0009253">
    <property type="term" value="P:peptidoglycan catabolic process"/>
    <property type="evidence" value="ECO:0007669"/>
    <property type="project" value="InterPro"/>
</dbReference>
<dbReference type="AlphaFoldDB" id="A0A1X1QZA7"/>
<gene>
    <name evidence="2" type="ORF">AWC04_19345</name>
</gene>
<dbReference type="InterPro" id="IPR002502">
    <property type="entry name" value="Amidase_domain"/>
</dbReference>
<evidence type="ECO:0000313" key="2">
    <source>
        <dbReference type="EMBL" id="ORU96728.1"/>
    </source>
</evidence>
<organism evidence="2 3">
    <name type="scientific">Mycolicibacterium fallax</name>
    <name type="common">Mycobacterium fallax</name>
    <dbReference type="NCBI Taxonomy" id="1793"/>
    <lineage>
        <taxon>Bacteria</taxon>
        <taxon>Bacillati</taxon>
        <taxon>Actinomycetota</taxon>
        <taxon>Actinomycetes</taxon>
        <taxon>Mycobacteriales</taxon>
        <taxon>Mycobacteriaceae</taxon>
        <taxon>Mycolicibacterium</taxon>
    </lineage>
</organism>
<dbReference type="PANTHER" id="PTHR11022">
    <property type="entry name" value="PEPTIDOGLYCAN RECOGNITION PROTEIN"/>
    <property type="match status" value="1"/>
</dbReference>
<comment type="similarity">
    <text evidence="1">Belongs to the N-acetylmuramoyl-L-alanine amidase 2 family.</text>
</comment>
<dbReference type="InterPro" id="IPR036505">
    <property type="entry name" value="Amidase/PGRP_sf"/>
</dbReference>
<dbReference type="PANTHER" id="PTHR11022:SF41">
    <property type="entry name" value="PEPTIDOGLYCAN-RECOGNITION PROTEIN LC-RELATED"/>
    <property type="match status" value="1"/>
</dbReference>
<dbReference type="GO" id="GO:0008270">
    <property type="term" value="F:zinc ion binding"/>
    <property type="evidence" value="ECO:0007669"/>
    <property type="project" value="InterPro"/>
</dbReference>
<comment type="caution">
    <text evidence="2">The sequence shown here is derived from an EMBL/GenBank/DDBJ whole genome shotgun (WGS) entry which is preliminary data.</text>
</comment>
<protein>
    <submittedName>
        <fullName evidence="2">N-acetylmuramoyl-L-alanine amidase</fullName>
    </submittedName>
</protein>
<keyword evidence="3" id="KW-1185">Reference proteome</keyword>
<dbReference type="OrthoDB" id="514320at2"/>
<dbReference type="InterPro" id="IPR006619">
    <property type="entry name" value="PGRP_domain_met/bac"/>
</dbReference>
<dbReference type="EMBL" id="LQOJ01000073">
    <property type="protein sequence ID" value="ORU96728.1"/>
    <property type="molecule type" value="Genomic_DNA"/>
</dbReference>
<proteinExistence type="inferred from homology"/>
<dbReference type="SUPFAM" id="SSF55846">
    <property type="entry name" value="N-acetylmuramoyl-L-alanine amidase-like"/>
    <property type="match status" value="1"/>
</dbReference>
<name>A0A1X1QZA7_MYCFA</name>
<reference evidence="2 3" key="1">
    <citation type="submission" date="2016-01" db="EMBL/GenBank/DDBJ databases">
        <title>The new phylogeny of the genus Mycobacterium.</title>
        <authorList>
            <person name="Tarcisio F."/>
            <person name="Conor M."/>
            <person name="Antonella G."/>
            <person name="Elisabetta G."/>
            <person name="Giulia F.S."/>
            <person name="Sara T."/>
            <person name="Anna F."/>
            <person name="Clotilde B."/>
            <person name="Roberto B."/>
            <person name="Veronica D.S."/>
            <person name="Fabio R."/>
            <person name="Monica P."/>
            <person name="Olivier J."/>
            <person name="Enrico T."/>
            <person name="Nicola S."/>
        </authorList>
    </citation>
    <scope>NUCLEOTIDE SEQUENCE [LARGE SCALE GENOMIC DNA]</scope>
    <source>
        <strain evidence="2 3">DSM 44179</strain>
    </source>
</reference>
<evidence type="ECO:0000256" key="1">
    <source>
        <dbReference type="ARBA" id="ARBA00007553"/>
    </source>
</evidence>
<dbReference type="CDD" id="cd06583">
    <property type="entry name" value="PGRP"/>
    <property type="match status" value="1"/>
</dbReference>
<dbReference type="SMART" id="SM00701">
    <property type="entry name" value="PGRP"/>
    <property type="match status" value="1"/>
</dbReference>
<evidence type="ECO:0000313" key="3">
    <source>
        <dbReference type="Proteomes" id="UP000193484"/>
    </source>
</evidence>
<dbReference type="GO" id="GO:0008745">
    <property type="term" value="F:N-acetylmuramoyl-L-alanine amidase activity"/>
    <property type="evidence" value="ECO:0007669"/>
    <property type="project" value="InterPro"/>
</dbReference>
<dbReference type="SMART" id="SM00644">
    <property type="entry name" value="Ami_2"/>
    <property type="match status" value="1"/>
</dbReference>
<dbReference type="InterPro" id="IPR006311">
    <property type="entry name" value="TAT_signal"/>
</dbReference>